<proteinExistence type="inferred from homology"/>
<evidence type="ECO:0000313" key="3">
    <source>
        <dbReference type="EMBL" id="MBP2033331.1"/>
    </source>
</evidence>
<dbReference type="Gene3D" id="3.40.50.720">
    <property type="entry name" value="NAD(P)-binding Rossmann-like Domain"/>
    <property type="match status" value="1"/>
</dbReference>
<dbReference type="RefSeq" id="WP_209702476.1">
    <property type="nucleotide sequence ID" value="NZ_JAGGLM010000013.1"/>
</dbReference>
<dbReference type="Proteomes" id="UP001519307">
    <property type="component" value="Unassembled WGS sequence"/>
</dbReference>
<dbReference type="SUPFAM" id="SSF51735">
    <property type="entry name" value="NAD(P)-binding Rossmann-fold domains"/>
    <property type="match status" value="1"/>
</dbReference>
<name>A0ABS4KTF1_9CLOT</name>
<keyword evidence="4" id="KW-1185">Reference proteome</keyword>
<dbReference type="Pfam" id="PF13561">
    <property type="entry name" value="adh_short_C2"/>
    <property type="match status" value="1"/>
</dbReference>
<organism evidence="3 4">
    <name type="scientific">Clostridium algifaecis</name>
    <dbReference type="NCBI Taxonomy" id="1472040"/>
    <lineage>
        <taxon>Bacteria</taxon>
        <taxon>Bacillati</taxon>
        <taxon>Bacillota</taxon>
        <taxon>Clostridia</taxon>
        <taxon>Eubacteriales</taxon>
        <taxon>Clostridiaceae</taxon>
        <taxon>Clostridium</taxon>
    </lineage>
</organism>
<comment type="caution">
    <text evidence="3">The sequence shown here is derived from an EMBL/GenBank/DDBJ whole genome shotgun (WGS) entry which is preliminary data.</text>
</comment>
<accession>A0ABS4KTF1</accession>
<dbReference type="EMBL" id="JAGGLM010000013">
    <property type="protein sequence ID" value="MBP2033331.1"/>
    <property type="molecule type" value="Genomic_DNA"/>
</dbReference>
<evidence type="ECO:0000256" key="2">
    <source>
        <dbReference type="ARBA" id="ARBA00023002"/>
    </source>
</evidence>
<dbReference type="PRINTS" id="PR00081">
    <property type="entry name" value="GDHRDH"/>
</dbReference>
<sequence>MNNYLNFKGKNCVVTGAATGVGRAVATKFMELGANVYAMDINKVSDVTKYIKVDLCRKDQIDNAITQLPDKIDVLISNAALAGTTFMDYVFTVPEVFSVNYIACRYLVESLIPRMPRGSSIAVVSSTTGENWKDKMDLLGDLYENGDTFEKAVVWAENHIYDERVFNGTERPDCLYTFSKEALIYFVKRASFDILKKGVRINVLCPGGIDTPMVDEIARIVGTHEYDKAATNPIMDRAATPEEIADCLLFLSSSLSFSLNGCDITADFGFTPGVMFQRCTPNGEFI</sequence>
<dbReference type="InterPro" id="IPR002347">
    <property type="entry name" value="SDR_fam"/>
</dbReference>
<dbReference type="PANTHER" id="PTHR24321:SF8">
    <property type="entry name" value="ESTRADIOL 17-BETA-DEHYDROGENASE 8-RELATED"/>
    <property type="match status" value="1"/>
</dbReference>
<dbReference type="InterPro" id="IPR036291">
    <property type="entry name" value="NAD(P)-bd_dom_sf"/>
</dbReference>
<protein>
    <submittedName>
        <fullName evidence="3">NAD(P)-dependent dehydrogenase (Short-subunit alcohol dehydrogenase family)</fullName>
    </submittedName>
</protein>
<keyword evidence="2" id="KW-0560">Oxidoreductase</keyword>
<evidence type="ECO:0000256" key="1">
    <source>
        <dbReference type="ARBA" id="ARBA00006484"/>
    </source>
</evidence>
<comment type="similarity">
    <text evidence="1">Belongs to the short-chain dehydrogenases/reductases (SDR) family.</text>
</comment>
<dbReference type="Pfam" id="PF00106">
    <property type="entry name" value="adh_short"/>
    <property type="match status" value="1"/>
</dbReference>
<evidence type="ECO:0000313" key="4">
    <source>
        <dbReference type="Proteomes" id="UP001519307"/>
    </source>
</evidence>
<dbReference type="PANTHER" id="PTHR24321">
    <property type="entry name" value="DEHYDROGENASES, SHORT CHAIN"/>
    <property type="match status" value="1"/>
</dbReference>
<gene>
    <name evidence="3" type="ORF">J2Z42_002034</name>
</gene>
<reference evidence="3 4" key="1">
    <citation type="submission" date="2021-03" db="EMBL/GenBank/DDBJ databases">
        <title>Genomic Encyclopedia of Type Strains, Phase IV (KMG-IV): sequencing the most valuable type-strain genomes for metagenomic binning, comparative biology and taxonomic classification.</title>
        <authorList>
            <person name="Goeker M."/>
        </authorList>
    </citation>
    <scope>NUCLEOTIDE SEQUENCE [LARGE SCALE GENOMIC DNA]</scope>
    <source>
        <strain evidence="3 4">DSM 28783</strain>
    </source>
</reference>